<dbReference type="Proteomes" id="UP000298416">
    <property type="component" value="Unassembled WGS sequence"/>
</dbReference>
<accession>A0A8X8VW11</accession>
<dbReference type="AlphaFoldDB" id="A0A8X8VW11"/>
<organism evidence="1">
    <name type="scientific">Salvia splendens</name>
    <name type="common">Scarlet sage</name>
    <dbReference type="NCBI Taxonomy" id="180675"/>
    <lineage>
        <taxon>Eukaryota</taxon>
        <taxon>Viridiplantae</taxon>
        <taxon>Streptophyta</taxon>
        <taxon>Embryophyta</taxon>
        <taxon>Tracheophyta</taxon>
        <taxon>Spermatophyta</taxon>
        <taxon>Magnoliopsida</taxon>
        <taxon>eudicotyledons</taxon>
        <taxon>Gunneridae</taxon>
        <taxon>Pentapetalae</taxon>
        <taxon>asterids</taxon>
        <taxon>lamiids</taxon>
        <taxon>Lamiales</taxon>
        <taxon>Lamiaceae</taxon>
        <taxon>Nepetoideae</taxon>
        <taxon>Mentheae</taxon>
        <taxon>Salviinae</taxon>
        <taxon>Salvia</taxon>
        <taxon>Salvia subgen. Calosphace</taxon>
        <taxon>core Calosphace</taxon>
    </lineage>
</organism>
<reference evidence="1" key="1">
    <citation type="submission" date="2018-01" db="EMBL/GenBank/DDBJ databases">
        <authorList>
            <person name="Mao J.F."/>
        </authorList>
    </citation>
    <scope>NUCLEOTIDE SEQUENCE</scope>
    <source>
        <strain evidence="1">Huo1</strain>
        <tissue evidence="1">Leaf</tissue>
    </source>
</reference>
<name>A0A8X8VW11_SALSN</name>
<dbReference type="EMBL" id="PNBA02000568">
    <property type="protein sequence ID" value="KAG6383437.1"/>
    <property type="molecule type" value="Genomic_DNA"/>
</dbReference>
<evidence type="ECO:0000313" key="2">
    <source>
        <dbReference type="EMBL" id="KAG6409005.1"/>
    </source>
</evidence>
<proteinExistence type="predicted"/>
<keyword evidence="3" id="KW-1185">Reference proteome</keyword>
<evidence type="ECO:0000313" key="3">
    <source>
        <dbReference type="Proteomes" id="UP000298416"/>
    </source>
</evidence>
<gene>
    <name evidence="2" type="ORF">SASPL_132034</name>
    <name evidence="1" type="ORF">SASPL_156808</name>
</gene>
<evidence type="ECO:0000313" key="1">
    <source>
        <dbReference type="EMBL" id="KAG6383437.1"/>
    </source>
</evidence>
<comment type="caution">
    <text evidence="1">The sequence shown here is derived from an EMBL/GenBank/DDBJ whole genome shotgun (WGS) entry which is preliminary data.</text>
</comment>
<protein>
    <submittedName>
        <fullName evidence="1">Uncharacterized protein</fullName>
    </submittedName>
</protein>
<dbReference type="EMBL" id="PNBA02000011">
    <property type="protein sequence ID" value="KAG6409005.1"/>
    <property type="molecule type" value="Genomic_DNA"/>
</dbReference>
<reference evidence="1" key="2">
    <citation type="submission" date="2020-08" db="EMBL/GenBank/DDBJ databases">
        <title>Plant Genome Project.</title>
        <authorList>
            <person name="Zhang R.-G."/>
        </authorList>
    </citation>
    <scope>NUCLEOTIDE SEQUENCE</scope>
    <source>
        <strain evidence="1">Huo1</strain>
        <tissue evidence="1">Leaf</tissue>
    </source>
</reference>
<sequence>MYGKALCNCSGDGRSVVNCTVPQTTQESKEINIGGEDIRDLMQLLSMGGGGGGGGGGARVDVDSEGNIVWRKAAAESSYGGGVGRIGRIDEEKPCCFSEGDVFTKFRYSNTAISVNYKPRLLN</sequence>